<name>A0A549SM93_9HYPH</name>
<sequence length="117" mass="12182">NLETLATTAGWALPDLRGAILLLEAVDCMPGLTDRMLTLLAKGGHLAGVAGIAVGQFTLKSPEKAEKIVDLVRDHLYRLGVPVLGGLPFGHGMRAQSVRLGAMARLDADAGSLIVEG</sequence>
<feature type="non-terminal residue" evidence="5">
    <location>
        <position position="1"/>
    </location>
</feature>
<keyword evidence="6" id="KW-1185">Reference proteome</keyword>
<dbReference type="EMBL" id="VJMG01000109">
    <property type="protein sequence ID" value="TRL30725.1"/>
    <property type="molecule type" value="Genomic_DNA"/>
</dbReference>
<dbReference type="InterPro" id="IPR040921">
    <property type="entry name" value="Peptidase_S66C"/>
</dbReference>
<gene>
    <name evidence="5" type="ORF">FNA46_25060</name>
</gene>
<dbReference type="Gene3D" id="3.50.30.60">
    <property type="entry name" value="LD-carboxypeptidase A C-terminal domain-like"/>
    <property type="match status" value="1"/>
</dbReference>
<evidence type="ECO:0000313" key="5">
    <source>
        <dbReference type="EMBL" id="TRL30725.1"/>
    </source>
</evidence>
<comment type="caution">
    <text evidence="5">The sequence shown here is derived from an EMBL/GenBank/DDBJ whole genome shotgun (WGS) entry which is preliminary data.</text>
</comment>
<dbReference type="AlphaFoldDB" id="A0A549SM93"/>
<dbReference type="GO" id="GO:0004180">
    <property type="term" value="F:carboxypeptidase activity"/>
    <property type="evidence" value="ECO:0007669"/>
    <property type="project" value="UniProtKB-KW"/>
</dbReference>
<dbReference type="PANTHER" id="PTHR30237:SF2">
    <property type="entry name" value="MUREIN TETRAPEPTIDE CARBOXYPEPTIDASE"/>
    <property type="match status" value="1"/>
</dbReference>
<dbReference type="GO" id="GO:0006508">
    <property type="term" value="P:proteolysis"/>
    <property type="evidence" value="ECO:0007669"/>
    <property type="project" value="UniProtKB-KW"/>
</dbReference>
<evidence type="ECO:0000256" key="1">
    <source>
        <dbReference type="ARBA" id="ARBA00022645"/>
    </source>
</evidence>
<reference evidence="5 6" key="1">
    <citation type="submission" date="2019-07" db="EMBL/GenBank/DDBJ databases">
        <title>Ln-dependent methylotrophs.</title>
        <authorList>
            <person name="Tani A."/>
        </authorList>
    </citation>
    <scope>NUCLEOTIDE SEQUENCE [LARGE SCALE GENOMIC DNA]</scope>
    <source>
        <strain evidence="5 6">SM12</strain>
    </source>
</reference>
<dbReference type="InterPro" id="IPR027461">
    <property type="entry name" value="Carboxypeptidase_A_C_sf"/>
</dbReference>
<evidence type="ECO:0000256" key="2">
    <source>
        <dbReference type="ARBA" id="ARBA00022670"/>
    </source>
</evidence>
<evidence type="ECO:0000313" key="6">
    <source>
        <dbReference type="Proteomes" id="UP000316801"/>
    </source>
</evidence>
<proteinExistence type="predicted"/>
<accession>A0A549SM93</accession>
<dbReference type="PANTHER" id="PTHR30237">
    <property type="entry name" value="MURAMOYLTETRAPEPTIDE CARBOXYPEPTIDASE"/>
    <property type="match status" value="1"/>
</dbReference>
<protein>
    <submittedName>
        <fullName evidence="5">LD-carboxypeptidase</fullName>
    </submittedName>
</protein>
<dbReference type="Proteomes" id="UP000316801">
    <property type="component" value="Unassembled WGS sequence"/>
</dbReference>
<keyword evidence="3" id="KW-0378">Hydrolase</keyword>
<keyword evidence="2" id="KW-0645">Protease</keyword>
<dbReference type="GO" id="GO:0008236">
    <property type="term" value="F:serine-type peptidase activity"/>
    <property type="evidence" value="ECO:0007669"/>
    <property type="project" value="UniProtKB-KW"/>
</dbReference>
<feature type="domain" description="LD-carboxypeptidase C-terminal" evidence="4">
    <location>
        <begin position="1"/>
        <end position="106"/>
    </location>
</feature>
<dbReference type="Pfam" id="PF17676">
    <property type="entry name" value="Peptidase_S66C"/>
    <property type="match status" value="1"/>
</dbReference>
<keyword evidence="1 5" id="KW-0121">Carboxypeptidase</keyword>
<organism evidence="5 6">
    <name type="scientific">Rhizobium straminoryzae</name>
    <dbReference type="NCBI Taxonomy" id="1387186"/>
    <lineage>
        <taxon>Bacteria</taxon>
        <taxon>Pseudomonadati</taxon>
        <taxon>Pseudomonadota</taxon>
        <taxon>Alphaproteobacteria</taxon>
        <taxon>Hyphomicrobiales</taxon>
        <taxon>Rhizobiaceae</taxon>
        <taxon>Rhizobium/Agrobacterium group</taxon>
        <taxon>Rhizobium</taxon>
    </lineage>
</organism>
<evidence type="ECO:0000259" key="4">
    <source>
        <dbReference type="Pfam" id="PF17676"/>
    </source>
</evidence>
<evidence type="ECO:0000256" key="3">
    <source>
        <dbReference type="ARBA" id="ARBA00022825"/>
    </source>
</evidence>
<keyword evidence="3" id="KW-0720">Serine protease</keyword>
<dbReference type="SUPFAM" id="SSF141986">
    <property type="entry name" value="LD-carboxypeptidase A C-terminal domain-like"/>
    <property type="match status" value="1"/>
</dbReference>
<dbReference type="InterPro" id="IPR003507">
    <property type="entry name" value="S66_fam"/>
</dbReference>